<keyword evidence="4 10" id="KW-0812">Transmembrane</keyword>
<feature type="transmembrane region" description="Helical" evidence="10">
    <location>
        <begin position="483"/>
        <end position="501"/>
    </location>
</feature>
<dbReference type="GO" id="GO:0005549">
    <property type="term" value="F:odorant binding"/>
    <property type="evidence" value="ECO:0007669"/>
    <property type="project" value="InterPro"/>
</dbReference>
<feature type="transmembrane region" description="Helical" evidence="10">
    <location>
        <begin position="450"/>
        <end position="471"/>
    </location>
</feature>
<keyword evidence="6 10" id="KW-1133">Transmembrane helix</keyword>
<evidence type="ECO:0000256" key="10">
    <source>
        <dbReference type="SAM" id="Phobius"/>
    </source>
</evidence>
<evidence type="ECO:0000256" key="5">
    <source>
        <dbReference type="ARBA" id="ARBA00022725"/>
    </source>
</evidence>
<evidence type="ECO:0000313" key="12">
    <source>
        <dbReference type="Proteomes" id="UP000075809"/>
    </source>
</evidence>
<feature type="transmembrane region" description="Helical" evidence="10">
    <location>
        <begin position="389"/>
        <end position="412"/>
    </location>
</feature>
<feature type="transmembrane region" description="Helical" evidence="10">
    <location>
        <begin position="337"/>
        <end position="358"/>
    </location>
</feature>
<dbReference type="Proteomes" id="UP000075809">
    <property type="component" value="Unassembled WGS sequence"/>
</dbReference>
<evidence type="ECO:0000256" key="2">
    <source>
        <dbReference type="ARBA" id="ARBA00022475"/>
    </source>
</evidence>
<dbReference type="STRING" id="64791.A0A151WUD2"/>
<gene>
    <name evidence="11" type="ORF">ALC60_09402</name>
</gene>
<evidence type="ECO:0000256" key="8">
    <source>
        <dbReference type="ARBA" id="ARBA00023170"/>
    </source>
</evidence>
<feature type="transmembrane region" description="Helical" evidence="10">
    <location>
        <begin position="569"/>
        <end position="591"/>
    </location>
</feature>
<reference evidence="11 12" key="1">
    <citation type="submission" date="2015-09" db="EMBL/GenBank/DDBJ databases">
        <title>Trachymyrmex zeteki WGS genome.</title>
        <authorList>
            <person name="Nygaard S."/>
            <person name="Hu H."/>
            <person name="Boomsma J."/>
            <person name="Zhang G."/>
        </authorList>
    </citation>
    <scope>NUCLEOTIDE SEQUENCE [LARGE SCALE GENOMIC DNA]</scope>
    <source>
        <strain evidence="11">Tzet28-1</strain>
        <tissue evidence="11">Whole body</tissue>
    </source>
</reference>
<protein>
    <recommendedName>
        <fullName evidence="13">Odorant receptor Or2</fullName>
    </recommendedName>
</protein>
<dbReference type="PANTHER" id="PTHR21137:SF35">
    <property type="entry name" value="ODORANT RECEPTOR 19A-RELATED"/>
    <property type="match status" value="1"/>
</dbReference>
<name>A0A151WUD2_9HYME</name>
<dbReference type="InterPro" id="IPR004117">
    <property type="entry name" value="7tm6_olfct_rcpt"/>
</dbReference>
<keyword evidence="12" id="KW-1185">Reference proteome</keyword>
<keyword evidence="8" id="KW-0675">Receptor</keyword>
<comment type="subcellular location">
    <subcellularLocation>
        <location evidence="1">Cell membrane</location>
        <topology evidence="1">Multi-pass membrane protein</topology>
    </subcellularLocation>
</comment>
<dbReference type="EMBL" id="KQ982730">
    <property type="protein sequence ID" value="KYQ51529.1"/>
    <property type="molecule type" value="Genomic_DNA"/>
</dbReference>
<keyword evidence="2" id="KW-1003">Cell membrane</keyword>
<sequence>MVDITMEKLIAFLKADLLFACCWPLPPTATKCEKIRNKIFRYFSILHGTIMMIAILYTIYSNRSDLFLIMKLCCELCTTTEVPLQIICFSIQYDRLQYVIYELEDYCKRAKPEEKTIFHRYINSCKSIYIGSICAFTVTGLLLIISPIVEPHPFPIDIEYPFSVDSQPLKIIIYLHHILLIYQSYTQVCSNIFIALLLWFVSARCDILSNRFRAVTKFTEYGRKVTLSIRYVMLASLAVSTIVIIFTGCTFLSSTDIAHAVYDSIWYDGKVDFQKNFLHTLLRAQQPIAVNVPCMLPTVSLNYYASFIILEMEAYYQRAQEYEKKIFQRYIDKCKPFYGSILCWLAMTGISVILTPLFSSQPFPCEVKYPFNVQLQPLKTIIYAHHILIAYQCVIQVSTNTFPALLLWFIAARFEILSVQFRTMTNMKELVNYTREHSLLLRYAKEVSCAIRYVALLCVTFSTGAVIFGYLTFMSRQPWTVKWTFLMIAFCGFVELYMYAWPADKVISTSSDIASAVYNSLWYDDNLTMQKILIHIILRSQRPVAISIPGALPNLSMNYYASVRTYIRFPYYFSFLRFFAFIFFLDLLIILHLRICYFSVYLDSFFIYGICAYYARSRINKQFVF</sequence>
<evidence type="ECO:0000256" key="1">
    <source>
        <dbReference type="ARBA" id="ARBA00004651"/>
    </source>
</evidence>
<keyword evidence="7 10" id="KW-0472">Membrane</keyword>
<evidence type="ECO:0000256" key="9">
    <source>
        <dbReference type="ARBA" id="ARBA00023224"/>
    </source>
</evidence>
<dbReference type="GO" id="GO:0007165">
    <property type="term" value="P:signal transduction"/>
    <property type="evidence" value="ECO:0007669"/>
    <property type="project" value="UniProtKB-KW"/>
</dbReference>
<dbReference type="AlphaFoldDB" id="A0A151WUD2"/>
<proteinExistence type="predicted"/>
<dbReference type="GO" id="GO:0004984">
    <property type="term" value="F:olfactory receptor activity"/>
    <property type="evidence" value="ECO:0007669"/>
    <property type="project" value="InterPro"/>
</dbReference>
<dbReference type="GO" id="GO:0005886">
    <property type="term" value="C:plasma membrane"/>
    <property type="evidence" value="ECO:0007669"/>
    <property type="project" value="UniProtKB-SubCell"/>
</dbReference>
<evidence type="ECO:0000256" key="6">
    <source>
        <dbReference type="ARBA" id="ARBA00022989"/>
    </source>
</evidence>
<evidence type="ECO:0000256" key="7">
    <source>
        <dbReference type="ARBA" id="ARBA00023136"/>
    </source>
</evidence>
<feature type="transmembrane region" description="Helical" evidence="10">
    <location>
        <begin position="231"/>
        <end position="253"/>
    </location>
</feature>
<organism evidence="11 12">
    <name type="scientific">Mycetomoellerius zeteki</name>
    <dbReference type="NCBI Taxonomy" id="64791"/>
    <lineage>
        <taxon>Eukaryota</taxon>
        <taxon>Metazoa</taxon>
        <taxon>Ecdysozoa</taxon>
        <taxon>Arthropoda</taxon>
        <taxon>Hexapoda</taxon>
        <taxon>Insecta</taxon>
        <taxon>Pterygota</taxon>
        <taxon>Neoptera</taxon>
        <taxon>Endopterygota</taxon>
        <taxon>Hymenoptera</taxon>
        <taxon>Apocrita</taxon>
        <taxon>Aculeata</taxon>
        <taxon>Formicoidea</taxon>
        <taxon>Formicidae</taxon>
        <taxon>Myrmicinae</taxon>
        <taxon>Mycetomoellerius</taxon>
    </lineage>
</organism>
<feature type="transmembrane region" description="Helical" evidence="10">
    <location>
        <begin position="39"/>
        <end position="60"/>
    </location>
</feature>
<evidence type="ECO:0000313" key="11">
    <source>
        <dbReference type="EMBL" id="KYQ51529.1"/>
    </source>
</evidence>
<accession>A0A151WUD2</accession>
<feature type="transmembrane region" description="Helical" evidence="10">
    <location>
        <begin position="171"/>
        <end position="201"/>
    </location>
</feature>
<dbReference type="PANTHER" id="PTHR21137">
    <property type="entry name" value="ODORANT RECEPTOR"/>
    <property type="match status" value="1"/>
</dbReference>
<feature type="transmembrane region" description="Helical" evidence="10">
    <location>
        <begin position="597"/>
        <end position="615"/>
    </location>
</feature>
<keyword evidence="9" id="KW-0807">Transducer</keyword>
<evidence type="ECO:0000256" key="4">
    <source>
        <dbReference type="ARBA" id="ARBA00022692"/>
    </source>
</evidence>
<keyword evidence="3" id="KW-0716">Sensory transduction</keyword>
<feature type="transmembrane region" description="Helical" evidence="10">
    <location>
        <begin position="128"/>
        <end position="149"/>
    </location>
</feature>
<evidence type="ECO:0008006" key="13">
    <source>
        <dbReference type="Google" id="ProtNLM"/>
    </source>
</evidence>
<dbReference type="Pfam" id="PF02949">
    <property type="entry name" value="7tm_6"/>
    <property type="match status" value="3"/>
</dbReference>
<keyword evidence="5" id="KW-0552">Olfaction</keyword>
<evidence type="ECO:0000256" key="3">
    <source>
        <dbReference type="ARBA" id="ARBA00022606"/>
    </source>
</evidence>